<dbReference type="Gene3D" id="1.20.5.1300">
    <property type="match status" value="1"/>
</dbReference>
<dbReference type="InterPro" id="IPR000807">
    <property type="entry name" value="ImidazoleglycerolP_deHydtase"/>
</dbReference>
<comment type="subcellular location">
    <subcellularLocation>
        <location evidence="9 10">Cytoplasm</location>
    </subcellularLocation>
</comment>
<evidence type="ECO:0000313" key="11">
    <source>
        <dbReference type="EMBL" id="MBA4723696.1"/>
    </source>
</evidence>
<evidence type="ECO:0000256" key="9">
    <source>
        <dbReference type="HAMAP-Rule" id="MF_00076"/>
    </source>
</evidence>
<dbReference type="PANTHER" id="PTHR21256:SF2">
    <property type="entry name" value="HISTIDINE BIOSYNTHESIS TRIFUNCTIONAL PROTEIN"/>
    <property type="match status" value="1"/>
</dbReference>
<organism evidence="11 12">
    <name type="scientific">SAR86 cluster bacterium</name>
    <dbReference type="NCBI Taxonomy" id="2030880"/>
    <lineage>
        <taxon>Bacteria</taxon>
        <taxon>Pseudomonadati</taxon>
        <taxon>Pseudomonadota</taxon>
        <taxon>Gammaproteobacteria</taxon>
        <taxon>SAR86 cluster</taxon>
    </lineage>
</organism>
<dbReference type="PROSITE" id="PS00955">
    <property type="entry name" value="IGP_DEHYDRATASE_2"/>
    <property type="match status" value="1"/>
</dbReference>
<dbReference type="GO" id="GO:0004399">
    <property type="term" value="F:histidinol dehydrogenase activity"/>
    <property type="evidence" value="ECO:0007669"/>
    <property type="project" value="UniProtKB-ARBA"/>
</dbReference>
<dbReference type="PRINTS" id="PR00083">
    <property type="entry name" value="HOLDHDRGNASE"/>
</dbReference>
<dbReference type="InterPro" id="IPR020565">
    <property type="entry name" value="ImidazoleglycerP_deHydtase_CS"/>
</dbReference>
<evidence type="ECO:0000256" key="10">
    <source>
        <dbReference type="RuleBase" id="RU000599"/>
    </source>
</evidence>
<dbReference type="GO" id="GO:0046872">
    <property type="term" value="F:metal ion binding"/>
    <property type="evidence" value="ECO:0007669"/>
    <property type="project" value="UniProtKB-KW"/>
</dbReference>
<dbReference type="Pfam" id="PF00475">
    <property type="entry name" value="IGPD"/>
    <property type="match status" value="1"/>
</dbReference>
<protein>
    <recommendedName>
        <fullName evidence="9 10">Imidazoleglycerol-phosphate dehydratase</fullName>
        <shortName evidence="9">IGPD</shortName>
        <ecNumber evidence="9 10">4.2.1.19</ecNumber>
    </recommendedName>
</protein>
<dbReference type="EC" id="4.2.1.19" evidence="9 10"/>
<dbReference type="Gene3D" id="3.40.50.1980">
    <property type="entry name" value="Nitrogenase molybdenum iron protein domain"/>
    <property type="match status" value="2"/>
</dbReference>
<keyword evidence="7 9" id="KW-0368">Histidine biosynthesis</keyword>
<evidence type="ECO:0000256" key="4">
    <source>
        <dbReference type="ARBA" id="ARBA00022723"/>
    </source>
</evidence>
<dbReference type="Proteomes" id="UP000585327">
    <property type="component" value="Unassembled WGS sequence"/>
</dbReference>
<dbReference type="GO" id="GO:0000105">
    <property type="term" value="P:L-histidine biosynthetic process"/>
    <property type="evidence" value="ECO:0007669"/>
    <property type="project" value="UniProtKB-UniRule"/>
</dbReference>
<dbReference type="SUPFAM" id="SSF54211">
    <property type="entry name" value="Ribosomal protein S5 domain 2-like"/>
    <property type="match status" value="2"/>
</dbReference>
<comment type="similarity">
    <text evidence="9 10">Belongs to the imidazoleglycerol-phosphate dehydratase family.</text>
</comment>
<dbReference type="GO" id="GO:0004424">
    <property type="term" value="F:imidazoleglycerol-phosphate dehydratase activity"/>
    <property type="evidence" value="ECO:0007669"/>
    <property type="project" value="UniProtKB-UniRule"/>
</dbReference>
<dbReference type="InterPro" id="IPR016161">
    <property type="entry name" value="Ald_DH/histidinol_DH"/>
</dbReference>
<dbReference type="FunFam" id="3.40.50.1980:FF:000001">
    <property type="entry name" value="Histidinol dehydrogenase"/>
    <property type="match status" value="1"/>
</dbReference>
<dbReference type="NCBIfam" id="TIGR00069">
    <property type="entry name" value="hisD"/>
    <property type="match status" value="1"/>
</dbReference>
<evidence type="ECO:0000256" key="2">
    <source>
        <dbReference type="ARBA" id="ARBA00005047"/>
    </source>
</evidence>
<comment type="catalytic activity">
    <reaction evidence="9 10">
        <text>D-erythro-1-(imidazol-4-yl)glycerol 3-phosphate = 3-(imidazol-4-yl)-2-oxopropyl phosphate + H2O</text>
        <dbReference type="Rhea" id="RHEA:11040"/>
        <dbReference type="ChEBI" id="CHEBI:15377"/>
        <dbReference type="ChEBI" id="CHEBI:57766"/>
        <dbReference type="ChEBI" id="CHEBI:58278"/>
        <dbReference type="EC" id="4.2.1.19"/>
    </reaction>
</comment>
<dbReference type="FunFam" id="3.30.230.40:FF:000003">
    <property type="entry name" value="Imidazoleglycerol-phosphate dehydratase HisB"/>
    <property type="match status" value="1"/>
</dbReference>
<comment type="pathway">
    <text evidence="2 9 10">Amino-acid biosynthesis; L-histidine biosynthesis; L-histidine from 5-phospho-alpha-D-ribose 1-diphosphate: step 6/9.</text>
</comment>
<evidence type="ECO:0000256" key="3">
    <source>
        <dbReference type="ARBA" id="ARBA00022605"/>
    </source>
</evidence>
<dbReference type="Gene3D" id="3.30.230.40">
    <property type="entry name" value="Imidazole glycerol phosphate dehydratase, domain 1"/>
    <property type="match status" value="2"/>
</dbReference>
<dbReference type="SUPFAM" id="SSF53720">
    <property type="entry name" value="ALDH-like"/>
    <property type="match status" value="1"/>
</dbReference>
<keyword evidence="8 9" id="KW-0456">Lyase</keyword>
<comment type="cofactor">
    <cofactor evidence="1">
        <name>Zn(2+)</name>
        <dbReference type="ChEBI" id="CHEBI:29105"/>
    </cofactor>
</comment>
<dbReference type="AlphaFoldDB" id="A0A838YN78"/>
<dbReference type="UniPathway" id="UPA00031">
    <property type="reaction ID" value="UER00011"/>
</dbReference>
<dbReference type="InterPro" id="IPR012131">
    <property type="entry name" value="Hstdl_DH"/>
</dbReference>
<dbReference type="InterPro" id="IPR020568">
    <property type="entry name" value="Ribosomal_Su5_D2-typ_SF"/>
</dbReference>
<keyword evidence="6 11" id="KW-0560">Oxidoreductase</keyword>
<evidence type="ECO:0000256" key="7">
    <source>
        <dbReference type="ARBA" id="ARBA00023102"/>
    </source>
</evidence>
<name>A0A838YN78_9GAMM</name>
<proteinExistence type="inferred from homology"/>
<dbReference type="InterPro" id="IPR038494">
    <property type="entry name" value="IGPD_sf"/>
</dbReference>
<dbReference type="GO" id="GO:0005829">
    <property type="term" value="C:cytosol"/>
    <property type="evidence" value="ECO:0007669"/>
    <property type="project" value="TreeGrafter"/>
</dbReference>
<sequence>MKLMNIVDYTNQFILPSSNNDLPEDQVAKILEFENIIKCEGDLGIKKIQKSIDEYQSKNLKVSENDFINAENKISDELKSSILIAKSNIESFALRQFRSLNLMPADTTKGISLWAETRPIDSVGLYVPGGSAPLFSSMLMQIIPAIVAGCKNIYICTPPDSNGEIHPAILWIGSILNVKNIYKIGGAQAIFSLAYGTESIPKVDKIFGPGNKFVTEAKKIVSSIVAIDMPAGPSEVFVIGEDEDKCELIAADLLSQLEHGSDSRAVLLSTNKNLINKVRDSVTNQINNLKRKDIIESSLLNLYLIKFDSIDDLVGFTNKYAPEHLIIIDEELIGLSNKINNAGSVFLGPFCPESFGDYASGSNHTLPTNGYAKTYSGLSVKDFTKTITFQKASIEGFMNLSNDVKNLALEENLDGHMKAVEIREKFLTKEQNLRTAFKFRKTNETKIYTSVNIDGTGNYSINTGIKFYDHMLEQFAKHGEFDFVIEALGDIDVDQHHTIEDVAITLADCFKEALGSRDNIDRYASSEVIVMDECKAEVAIDMASRINLNIEIPKLTEYVGDFSTEMFPHFFISFVNTLGFNCHINVIGNNSHHIVESTFKCFARSLRTALKINNRLDNSTKGQI</sequence>
<dbReference type="EMBL" id="JACETM010000002">
    <property type="protein sequence ID" value="MBA4723696.1"/>
    <property type="molecule type" value="Genomic_DNA"/>
</dbReference>
<keyword evidence="3 9" id="KW-0028">Amino-acid biosynthesis</keyword>
<dbReference type="HAMAP" id="MF_00076">
    <property type="entry name" value="HisB"/>
    <property type="match status" value="1"/>
</dbReference>
<keyword evidence="5" id="KW-0862">Zinc</keyword>
<evidence type="ECO:0000256" key="5">
    <source>
        <dbReference type="ARBA" id="ARBA00022833"/>
    </source>
</evidence>
<keyword evidence="9" id="KW-0963">Cytoplasm</keyword>
<dbReference type="PANTHER" id="PTHR21256">
    <property type="entry name" value="HISTIDINOL DEHYDROGENASE HDH"/>
    <property type="match status" value="1"/>
</dbReference>
<dbReference type="Pfam" id="PF00815">
    <property type="entry name" value="Histidinol_dh"/>
    <property type="match status" value="1"/>
</dbReference>
<dbReference type="CDD" id="cd06572">
    <property type="entry name" value="Histidinol_dh"/>
    <property type="match status" value="1"/>
</dbReference>
<dbReference type="GO" id="GO:0051287">
    <property type="term" value="F:NAD binding"/>
    <property type="evidence" value="ECO:0007669"/>
    <property type="project" value="InterPro"/>
</dbReference>
<gene>
    <name evidence="11" type="primary">hisD</name>
    <name evidence="9" type="synonym">hisB</name>
    <name evidence="11" type="ORF">H2021_00610</name>
</gene>
<reference evidence="11 12" key="1">
    <citation type="submission" date="2020-06" db="EMBL/GenBank/DDBJ databases">
        <title>Dysbiosis in marine aquaculture revealed through microbiome analysis: reverse ecology for environmental sustainability.</title>
        <authorList>
            <person name="Haro-Moreno J.M."/>
            <person name="Coutinho F.H."/>
            <person name="Zaragoza-Solas A."/>
            <person name="Picazo A."/>
            <person name="Almagro-Moreno S."/>
            <person name="Lopez-Perez M."/>
        </authorList>
    </citation>
    <scope>NUCLEOTIDE SEQUENCE [LARGE SCALE GENOMIC DNA]</scope>
    <source>
        <strain evidence="11">MCMED-G42</strain>
    </source>
</reference>
<keyword evidence="4" id="KW-0479">Metal-binding</keyword>
<dbReference type="CDD" id="cd07914">
    <property type="entry name" value="IGPD"/>
    <property type="match status" value="1"/>
</dbReference>
<evidence type="ECO:0000256" key="8">
    <source>
        <dbReference type="ARBA" id="ARBA00023239"/>
    </source>
</evidence>
<accession>A0A838YN78</accession>
<dbReference type="PROSITE" id="PS00954">
    <property type="entry name" value="IGP_DEHYDRATASE_1"/>
    <property type="match status" value="1"/>
</dbReference>
<comment type="caution">
    <text evidence="11">The sequence shown here is derived from an EMBL/GenBank/DDBJ whole genome shotgun (WGS) entry which is preliminary data.</text>
</comment>
<evidence type="ECO:0000256" key="6">
    <source>
        <dbReference type="ARBA" id="ARBA00023002"/>
    </source>
</evidence>
<evidence type="ECO:0000256" key="1">
    <source>
        <dbReference type="ARBA" id="ARBA00001947"/>
    </source>
</evidence>
<evidence type="ECO:0000313" key="12">
    <source>
        <dbReference type="Proteomes" id="UP000585327"/>
    </source>
</evidence>